<dbReference type="InterPro" id="IPR000421">
    <property type="entry name" value="FA58C"/>
</dbReference>
<feature type="signal peptide" evidence="1">
    <location>
        <begin position="1"/>
        <end position="24"/>
    </location>
</feature>
<feature type="domain" description="F5/8 type C" evidence="2">
    <location>
        <begin position="584"/>
        <end position="730"/>
    </location>
</feature>
<dbReference type="PROSITE" id="PS50022">
    <property type="entry name" value="FA58C_3"/>
    <property type="match status" value="1"/>
</dbReference>
<reference evidence="3" key="1">
    <citation type="journal article" date="2014" name="Int. J. Syst. Evol. Microbiol.">
        <title>Complete genome sequence of Corynebacterium casei LMG S-19264T (=DSM 44701T), isolated from a smear-ripened cheese.</title>
        <authorList>
            <consortium name="US DOE Joint Genome Institute (JGI-PGF)"/>
            <person name="Walter F."/>
            <person name="Albersmeier A."/>
            <person name="Kalinowski J."/>
            <person name="Ruckert C."/>
        </authorList>
    </citation>
    <scope>NUCLEOTIDE SEQUENCE</scope>
    <source>
        <strain evidence="3">JCM 3313</strain>
    </source>
</reference>
<dbReference type="InterPro" id="IPR055149">
    <property type="entry name" value="Agl_cat_D2"/>
</dbReference>
<keyword evidence="1" id="KW-0732">Signal</keyword>
<feature type="chain" id="PRO_5039284623" evidence="1">
    <location>
        <begin position="25"/>
        <end position="730"/>
    </location>
</feature>
<dbReference type="Pfam" id="PF22815">
    <property type="entry name" value="CatAgl_D1"/>
    <property type="match status" value="1"/>
</dbReference>
<gene>
    <name evidence="3" type="ORF">GCM10010185_39520</name>
</gene>
<organism evidence="3 4">
    <name type="scientific">Saccharothrix coeruleofusca</name>
    <dbReference type="NCBI Taxonomy" id="33919"/>
    <lineage>
        <taxon>Bacteria</taxon>
        <taxon>Bacillati</taxon>
        <taxon>Actinomycetota</taxon>
        <taxon>Actinomycetes</taxon>
        <taxon>Pseudonocardiales</taxon>
        <taxon>Pseudonocardiaceae</taxon>
        <taxon>Saccharothrix</taxon>
    </lineage>
</organism>
<dbReference type="EMBL" id="BMRG01000007">
    <property type="protein sequence ID" value="GGP63054.1"/>
    <property type="molecule type" value="Genomic_DNA"/>
</dbReference>
<dbReference type="SUPFAM" id="SSF49785">
    <property type="entry name" value="Galactose-binding domain-like"/>
    <property type="match status" value="1"/>
</dbReference>
<keyword evidence="4" id="KW-1185">Reference proteome</keyword>
<dbReference type="InterPro" id="IPR033801">
    <property type="entry name" value="CBM6-CBM35-CBM36-like_1"/>
</dbReference>
<dbReference type="Pfam" id="PF22816">
    <property type="entry name" value="CatAgl_D2"/>
    <property type="match status" value="1"/>
</dbReference>
<proteinExistence type="predicted"/>
<dbReference type="InterPro" id="IPR006626">
    <property type="entry name" value="PbH1"/>
</dbReference>
<dbReference type="InterPro" id="IPR012334">
    <property type="entry name" value="Pectin_lyas_fold"/>
</dbReference>
<dbReference type="InterPro" id="IPR011050">
    <property type="entry name" value="Pectin_lyase_fold/virulence"/>
</dbReference>
<comment type="caution">
    <text evidence="3">The sequence shown here is derived from an EMBL/GenBank/DDBJ whole genome shotgun (WGS) entry which is preliminary data.</text>
</comment>
<accession>A0A918EE71</accession>
<evidence type="ECO:0000256" key="1">
    <source>
        <dbReference type="SAM" id="SignalP"/>
    </source>
</evidence>
<dbReference type="Proteomes" id="UP000639606">
    <property type="component" value="Unassembled WGS sequence"/>
</dbReference>
<dbReference type="AlphaFoldDB" id="A0A918EE71"/>
<name>A0A918EE71_9PSEU</name>
<reference evidence="3" key="2">
    <citation type="submission" date="2020-09" db="EMBL/GenBank/DDBJ databases">
        <authorList>
            <person name="Sun Q."/>
            <person name="Ohkuma M."/>
        </authorList>
    </citation>
    <scope>NUCLEOTIDE SEQUENCE</scope>
    <source>
        <strain evidence="3">JCM 3313</strain>
    </source>
</reference>
<evidence type="ECO:0000259" key="2">
    <source>
        <dbReference type="PROSITE" id="PS50022"/>
    </source>
</evidence>
<sequence length="730" mass="76073">MSRTTLPMAAVVAGALATTAVVLTTTPPQRPAIELTAGGNGATVPFTEHEAEAAAHSGTRIGPDFTQGTPASEASGRQAVTLDGRGEHVEFTLTRPANAIVLRYSVPDGSSGSVAVYADGAKLKDLPVTSEYSYLDTPWIAGSRTHHLFDESRLLLGRDLAAGAKVRVQLDAGSVGAITVDLADFEQVATPATRPGNSVSIAEHGATANDGSDDTDAILRAVAAARSQGREVWIPAGTFEVGRAMAVDQVTIRGAGMWHSVLHSNNPFRNDGQVVGNIRLHDFAVLGEVTERVDDRPDNGYHGPLGAGSVISGLWLQHLKVGVWTMSGTTSGAVIENNRFLDLAADGLNFNGRVTDSVVRNNFLRNTGDDALAMWSLGGADVRDTFENNTVVQPNLANGIAIYGGTDITVRGNLVRDTNALGSGIAISNQHFIHDGTFAPLAGTTTVAANTLVRTGAMNPNWGHPHAAIRVDSYDRPITTPVNLTGNRIVDSPYSALQVVDGGGKGNAVTDLDVSGAEVDGVGTVVLQAETTGQGRFTDVVATRVGTRGFYNCAYPSGTFTINRGGGNSGWDSQWTDCSSWPPRDDPGGSLPGGNLALGKPVVAGGHTDVYRPANAVDGDANTYWESVNNAFPQTITVDLGAVTAVRRVVLKLPPSASWGARTQTLSVSGSPDGSSYGVVVGSAGHRFDPATGNTATIAVSGSHRFLRLTFTGNTGWPAAQLSEFEVHAT</sequence>
<evidence type="ECO:0000313" key="4">
    <source>
        <dbReference type="Proteomes" id="UP000639606"/>
    </source>
</evidence>
<dbReference type="InterPro" id="IPR008979">
    <property type="entry name" value="Galactose-bd-like_sf"/>
</dbReference>
<dbReference type="CDD" id="cd14490">
    <property type="entry name" value="CBM6-CBM35-CBM36_like_1"/>
    <property type="match status" value="1"/>
</dbReference>
<dbReference type="SMART" id="SM00710">
    <property type="entry name" value="PbH1"/>
    <property type="match status" value="7"/>
</dbReference>
<dbReference type="Gene3D" id="2.60.120.260">
    <property type="entry name" value="Galactose-binding domain-like"/>
    <property type="match status" value="2"/>
</dbReference>
<dbReference type="RefSeq" id="WP_229795901.1">
    <property type="nucleotide sequence ID" value="NZ_BMRG01000007.1"/>
</dbReference>
<protein>
    <submittedName>
        <fullName evidence="3">Mycodextranase</fullName>
    </submittedName>
</protein>
<evidence type="ECO:0000313" key="3">
    <source>
        <dbReference type="EMBL" id="GGP63054.1"/>
    </source>
</evidence>
<dbReference type="Gene3D" id="2.160.20.10">
    <property type="entry name" value="Single-stranded right-handed beta-helix, Pectin lyase-like"/>
    <property type="match status" value="1"/>
</dbReference>
<dbReference type="Pfam" id="PF00754">
    <property type="entry name" value="F5_F8_type_C"/>
    <property type="match status" value="1"/>
</dbReference>
<dbReference type="SUPFAM" id="SSF51126">
    <property type="entry name" value="Pectin lyase-like"/>
    <property type="match status" value="1"/>
</dbReference>